<accession>A0A975BTF6</accession>
<feature type="region of interest" description="Disordered" evidence="1">
    <location>
        <begin position="170"/>
        <end position="210"/>
    </location>
</feature>
<gene>
    <name evidence="2" type="ORF">dnm_072520</name>
</gene>
<dbReference type="AlphaFoldDB" id="A0A975BTF6"/>
<name>A0A975BTF6_9BACT</name>
<evidence type="ECO:0000313" key="3">
    <source>
        <dbReference type="Proteomes" id="UP000663722"/>
    </source>
</evidence>
<evidence type="ECO:0000313" key="2">
    <source>
        <dbReference type="EMBL" id="QTA91187.1"/>
    </source>
</evidence>
<keyword evidence="3" id="KW-1185">Reference proteome</keyword>
<dbReference type="EMBL" id="CP061800">
    <property type="protein sequence ID" value="QTA91187.1"/>
    <property type="molecule type" value="Genomic_DNA"/>
</dbReference>
<organism evidence="2 3">
    <name type="scientific">Desulfonema magnum</name>
    <dbReference type="NCBI Taxonomy" id="45655"/>
    <lineage>
        <taxon>Bacteria</taxon>
        <taxon>Pseudomonadati</taxon>
        <taxon>Thermodesulfobacteriota</taxon>
        <taxon>Desulfobacteria</taxon>
        <taxon>Desulfobacterales</taxon>
        <taxon>Desulfococcaceae</taxon>
        <taxon>Desulfonema</taxon>
    </lineage>
</organism>
<proteinExistence type="predicted"/>
<dbReference type="KEGG" id="dmm:dnm_072520"/>
<dbReference type="Proteomes" id="UP000663722">
    <property type="component" value="Chromosome"/>
</dbReference>
<evidence type="ECO:0000256" key="1">
    <source>
        <dbReference type="SAM" id="MobiDB-lite"/>
    </source>
</evidence>
<sequence length="336" mass="38747">MKAVSIQEISKSVRSINVTKFIYQVDHYLKTSAQTIRQSRNGTGAGKRLFQKIWFLTKKRGHGDLYAEMDQEASAILSKSSLSLKQMSDFRFRMNGQSTGVPETDEKTRVYFKKIRRQQVELLLGISDEIEIIRNIVNQSGQMRDIIRNHSEIMEKTTYLIDIMSQRFSQQSALPAPGPEPEHGNTSPLKTEDDDSALPVSVPEPEKERVFSLNTTEDELRQARHLSDTFRNMREYEDSFGAKLNGNSKKGSLEKASAAYHYLVQNSYEEIEQRKQRVITGVRELRQGCDILKKLVIKGYSDRIQGELDVLIWKHDNRADEFQRHILESREMGNEK</sequence>
<protein>
    <submittedName>
        <fullName evidence="2">Uncharacterized protein</fullName>
    </submittedName>
</protein>
<reference evidence="2" key="1">
    <citation type="journal article" date="2021" name="Microb. Physiol.">
        <title>Proteogenomic Insights into the Physiology of Marine, Sulfate-Reducing, Filamentous Desulfonema limicola and Desulfonema magnum.</title>
        <authorList>
            <person name="Schnaars V."/>
            <person name="Wohlbrand L."/>
            <person name="Scheve S."/>
            <person name="Hinrichs C."/>
            <person name="Reinhardt R."/>
            <person name="Rabus R."/>
        </authorList>
    </citation>
    <scope>NUCLEOTIDE SEQUENCE</scope>
    <source>
        <strain evidence="2">4be13</strain>
    </source>
</reference>